<dbReference type="Proteomes" id="UP000274661">
    <property type="component" value="Unassembled WGS sequence"/>
</dbReference>
<evidence type="ECO:0000259" key="6">
    <source>
        <dbReference type="Pfam" id="PF00593"/>
    </source>
</evidence>
<dbReference type="InterPro" id="IPR037066">
    <property type="entry name" value="Plug_dom_sf"/>
</dbReference>
<name>A0A3R9YP01_9SPHN</name>
<evidence type="ECO:0000256" key="1">
    <source>
        <dbReference type="ARBA" id="ARBA00004442"/>
    </source>
</evidence>
<evidence type="ECO:0000256" key="4">
    <source>
        <dbReference type="RuleBase" id="RU003357"/>
    </source>
</evidence>
<keyword evidence="2 4" id="KW-0472">Membrane</keyword>
<keyword evidence="9" id="KW-1185">Reference proteome</keyword>
<feature type="domain" description="TonB-dependent receptor-like beta-barrel" evidence="6">
    <location>
        <begin position="426"/>
        <end position="904"/>
    </location>
</feature>
<comment type="similarity">
    <text evidence="4">Belongs to the TonB-dependent receptor family.</text>
</comment>
<keyword evidence="8" id="KW-0675">Receptor</keyword>
<dbReference type="InterPro" id="IPR036942">
    <property type="entry name" value="Beta-barrel_TonB_sf"/>
</dbReference>
<dbReference type="EMBL" id="RWJF01000001">
    <property type="protein sequence ID" value="RST32085.1"/>
    <property type="molecule type" value="Genomic_DNA"/>
</dbReference>
<evidence type="ECO:0000256" key="3">
    <source>
        <dbReference type="ARBA" id="ARBA00023237"/>
    </source>
</evidence>
<feature type="compositionally biased region" description="Low complexity" evidence="5">
    <location>
        <begin position="21"/>
        <end position="32"/>
    </location>
</feature>
<dbReference type="PANTHER" id="PTHR40980">
    <property type="entry name" value="PLUG DOMAIN-CONTAINING PROTEIN"/>
    <property type="match status" value="1"/>
</dbReference>
<gene>
    <name evidence="8" type="ORF">HMF7854_02745</name>
</gene>
<evidence type="ECO:0000256" key="2">
    <source>
        <dbReference type="ARBA" id="ARBA00023136"/>
    </source>
</evidence>
<dbReference type="OrthoDB" id="5476657at2"/>
<dbReference type="Pfam" id="PF07715">
    <property type="entry name" value="Plug"/>
    <property type="match status" value="1"/>
</dbReference>
<comment type="subcellular location">
    <subcellularLocation>
        <location evidence="1 4">Cell outer membrane</location>
    </subcellularLocation>
</comment>
<evidence type="ECO:0000259" key="7">
    <source>
        <dbReference type="Pfam" id="PF07715"/>
    </source>
</evidence>
<feature type="compositionally biased region" description="Low complexity" evidence="5">
    <location>
        <begin position="1"/>
        <end position="15"/>
    </location>
</feature>
<dbReference type="PANTHER" id="PTHR40980:SF3">
    <property type="entry name" value="TONB-DEPENDENT RECEPTOR-LIKE BETA-BARREL DOMAIN-CONTAINING PROTEIN"/>
    <property type="match status" value="1"/>
</dbReference>
<dbReference type="SUPFAM" id="SSF56935">
    <property type="entry name" value="Porins"/>
    <property type="match status" value="1"/>
</dbReference>
<evidence type="ECO:0000313" key="9">
    <source>
        <dbReference type="Proteomes" id="UP000274661"/>
    </source>
</evidence>
<evidence type="ECO:0000313" key="8">
    <source>
        <dbReference type="EMBL" id="RST32085.1"/>
    </source>
</evidence>
<dbReference type="Gene3D" id="2.40.170.20">
    <property type="entry name" value="TonB-dependent receptor, beta-barrel domain"/>
    <property type="match status" value="1"/>
</dbReference>
<organism evidence="8 9">
    <name type="scientific">Sphingomonas ginkgonis</name>
    <dbReference type="NCBI Taxonomy" id="2315330"/>
    <lineage>
        <taxon>Bacteria</taxon>
        <taxon>Pseudomonadati</taxon>
        <taxon>Pseudomonadota</taxon>
        <taxon>Alphaproteobacteria</taxon>
        <taxon>Sphingomonadales</taxon>
        <taxon>Sphingomonadaceae</taxon>
        <taxon>Sphingomonas</taxon>
    </lineage>
</organism>
<evidence type="ECO:0000256" key="5">
    <source>
        <dbReference type="SAM" id="MobiDB-lite"/>
    </source>
</evidence>
<dbReference type="InterPro" id="IPR012910">
    <property type="entry name" value="Plug_dom"/>
</dbReference>
<dbReference type="AlphaFoldDB" id="A0A3R9YP01"/>
<protein>
    <submittedName>
        <fullName evidence="8">TonB-dependent receptor</fullName>
    </submittedName>
</protein>
<dbReference type="CDD" id="cd01347">
    <property type="entry name" value="ligand_gated_channel"/>
    <property type="match status" value="1"/>
</dbReference>
<reference evidence="8 9" key="1">
    <citation type="submission" date="2018-12" db="EMBL/GenBank/DDBJ databases">
        <title>Sphingomonas sp. HMF7854 Genome sequencing and assembly.</title>
        <authorList>
            <person name="Cha I."/>
            <person name="Kang H."/>
            <person name="Kim H."/>
            <person name="Kang J."/>
            <person name="Joh K."/>
        </authorList>
    </citation>
    <scope>NUCLEOTIDE SEQUENCE [LARGE SCALE GENOMIC DNA]</scope>
    <source>
        <strain evidence="8 9">HMF7854</strain>
    </source>
</reference>
<dbReference type="InterPro" id="IPR000531">
    <property type="entry name" value="Beta-barrel_TonB"/>
</dbReference>
<dbReference type="Pfam" id="PF00593">
    <property type="entry name" value="TonB_dep_Rec_b-barrel"/>
    <property type="match status" value="1"/>
</dbReference>
<proteinExistence type="inferred from homology"/>
<feature type="domain" description="TonB-dependent receptor plug" evidence="7">
    <location>
        <begin position="70"/>
        <end position="173"/>
    </location>
</feature>
<comment type="caution">
    <text evidence="8">The sequence shown here is derived from an EMBL/GenBank/DDBJ whole genome shotgun (WGS) entry which is preliminary data.</text>
</comment>
<dbReference type="GO" id="GO:0009279">
    <property type="term" value="C:cell outer membrane"/>
    <property type="evidence" value="ECO:0007669"/>
    <property type="project" value="UniProtKB-SubCell"/>
</dbReference>
<dbReference type="InterPro" id="IPR010104">
    <property type="entry name" value="TonB_rcpt_bac"/>
</dbReference>
<keyword evidence="4" id="KW-0798">TonB box</keyword>
<accession>A0A3R9YP01</accession>
<dbReference type="Gene3D" id="2.170.130.10">
    <property type="entry name" value="TonB-dependent receptor, plug domain"/>
    <property type="match status" value="1"/>
</dbReference>
<dbReference type="NCBIfam" id="TIGR01782">
    <property type="entry name" value="TonB-Xanth-Caul"/>
    <property type="match status" value="1"/>
</dbReference>
<keyword evidence="3" id="KW-0998">Cell outer membrane</keyword>
<sequence>MAATPAVAQSTTAPATPQPTGPQTGETPDQTPSPSAAPKGADNTAENSPADNAIVVTGIRASLAASERIKKNNPVIVEAISAEDIGKLPDVSIADSLARLPGVTAQRLEGRDQRLSIRGLGPDFGVTLLNGREQVTVGDNRGVEYDQYPSEFFRNVVVYKSANASVVPSGIAGTVDLRTLRPLNEKPTLAVQLRGQMNSHKSLNPEVKRTGYRASGTYVDRFAHDTIGVAIGVSTMTQPTQNERYNAWGFPNSTATGGNLLLGGAKPYVESSKLQRTGVVGTLEFKPSDRWHTTLDVLYSKFKETQYLRGIEFPIAPDWGSNATITNYTASNGLVTDATVSGVVGVVRNDYNRRNANNFSIGFNNVVSLTDRVRFTLDESWSRAKRTDFLLENYTGTGYNQSGAKDTIHISQNSDGTFDIVPTLNYGNASNLVITDPRGWGYNGTEAVVQAGFLNRPSFKDDLKSIRASLDGDLDGFFNKWEVGAVYSRRSKTSSYSSAFLCPKDGNPSCTVSSGTALSAPIPQDAIVGTVPLAYLGVPSMIALNPLYLYNNVYDAAPDNRPDSLARDYNVTEKVLTGYAQINIDSRLGAIPVTGAIGAQVVHSDQGSSGFTSSFSAGPPPVVTVATIDGGSKYTDFLPSAALAFQVVPSGFLKLGVSKTMIRPRLDQERVTSVVSFNAANIGRYDPSLFPVFSAYGGNAQLKPYKSLNFDGSAEYYFRKGGYVSLSAYYKRLTNYVDPNRSFAFDFAPYAALLDPATRALVQGKTVGLVSGPANDGKGHILGQELTVSLPFSNFVPALDGFGFFGSIAHVSSKVRYASQPTPIDIPGLSKYVGTAEGYFEKHGFQARVSYRYRSKFIGEVAGLSATPTFRTAKPEGILDAQVGYEFQGGFMHGLSITAQAKNLTNRPFVTYENDDTRRVIDYQKYGRDYYLTLAYKF</sequence>
<feature type="region of interest" description="Disordered" evidence="5">
    <location>
        <begin position="1"/>
        <end position="50"/>
    </location>
</feature>